<evidence type="ECO:0000313" key="9">
    <source>
        <dbReference type="Proteomes" id="UP000306402"/>
    </source>
</evidence>
<dbReference type="CDD" id="cd05254">
    <property type="entry name" value="dTDP_HR_like_SDR_e"/>
    <property type="match status" value="1"/>
</dbReference>
<evidence type="ECO:0000256" key="4">
    <source>
        <dbReference type="ARBA" id="ARBA00017099"/>
    </source>
</evidence>
<evidence type="ECO:0000313" key="8">
    <source>
        <dbReference type="EMBL" id="TLU98747.1"/>
    </source>
</evidence>
<dbReference type="InterPro" id="IPR036291">
    <property type="entry name" value="NAD(P)-bd_dom_sf"/>
</dbReference>
<feature type="domain" description="RmlD-like substrate binding" evidence="7">
    <location>
        <begin position="5"/>
        <end position="294"/>
    </location>
</feature>
<dbReference type="GO" id="GO:0019305">
    <property type="term" value="P:dTDP-rhamnose biosynthetic process"/>
    <property type="evidence" value="ECO:0007669"/>
    <property type="project" value="UniProtKB-UniPathway"/>
</dbReference>
<reference evidence="8 9" key="1">
    <citation type="submission" date="2019-05" db="EMBL/GenBank/DDBJ databases">
        <authorList>
            <person name="Qu J.-H."/>
        </authorList>
    </citation>
    <scope>NUCLEOTIDE SEQUENCE [LARGE SCALE GENOMIC DNA]</scope>
    <source>
        <strain evidence="8 9">T17</strain>
    </source>
</reference>
<evidence type="ECO:0000256" key="1">
    <source>
        <dbReference type="ARBA" id="ARBA00004781"/>
    </source>
</evidence>
<organism evidence="8 9">
    <name type="scientific">Dyadobacter luticola</name>
    <dbReference type="NCBI Taxonomy" id="1979387"/>
    <lineage>
        <taxon>Bacteria</taxon>
        <taxon>Pseudomonadati</taxon>
        <taxon>Bacteroidota</taxon>
        <taxon>Cytophagia</taxon>
        <taxon>Cytophagales</taxon>
        <taxon>Spirosomataceae</taxon>
        <taxon>Dyadobacter</taxon>
    </lineage>
</organism>
<dbReference type="RefSeq" id="WP_138367036.1">
    <property type="nucleotide sequence ID" value="NZ_VCEJ01000005.1"/>
</dbReference>
<dbReference type="Gene3D" id="3.40.50.720">
    <property type="entry name" value="NAD(P)-binding Rossmann-like Domain"/>
    <property type="match status" value="1"/>
</dbReference>
<dbReference type="EC" id="1.1.1.133" evidence="3 6"/>
<dbReference type="AlphaFoldDB" id="A0A5R9KRG1"/>
<gene>
    <name evidence="8" type="ORF">FEN17_19280</name>
</gene>
<evidence type="ECO:0000256" key="2">
    <source>
        <dbReference type="ARBA" id="ARBA00010944"/>
    </source>
</evidence>
<evidence type="ECO:0000259" key="7">
    <source>
        <dbReference type="Pfam" id="PF04321"/>
    </source>
</evidence>
<comment type="function">
    <text evidence="6">Catalyzes the reduction of dTDP-6-deoxy-L-lyxo-4-hexulose to yield dTDP-L-rhamnose.</text>
</comment>
<dbReference type="Proteomes" id="UP000306402">
    <property type="component" value="Unassembled WGS sequence"/>
</dbReference>
<comment type="similarity">
    <text evidence="2 6">Belongs to the dTDP-4-dehydrorhamnose reductase family.</text>
</comment>
<keyword evidence="6" id="KW-0560">Oxidoreductase</keyword>
<dbReference type="PANTHER" id="PTHR10491">
    <property type="entry name" value="DTDP-4-DEHYDRORHAMNOSE REDUCTASE"/>
    <property type="match status" value="1"/>
</dbReference>
<dbReference type="Pfam" id="PF04321">
    <property type="entry name" value="RmlD_sub_bind"/>
    <property type="match status" value="1"/>
</dbReference>
<evidence type="ECO:0000256" key="3">
    <source>
        <dbReference type="ARBA" id="ARBA00012929"/>
    </source>
</evidence>
<keyword evidence="9" id="KW-1185">Reference proteome</keyword>
<comment type="caution">
    <text evidence="8">The sequence shown here is derived from an EMBL/GenBank/DDBJ whole genome shotgun (WGS) entry which is preliminary data.</text>
</comment>
<evidence type="ECO:0000256" key="6">
    <source>
        <dbReference type="RuleBase" id="RU364082"/>
    </source>
</evidence>
<proteinExistence type="inferred from homology"/>
<dbReference type="InterPro" id="IPR005913">
    <property type="entry name" value="dTDP_dehydrorham_reduct"/>
</dbReference>
<dbReference type="UniPathway" id="UPA00124"/>
<accession>A0A5R9KRG1</accession>
<keyword evidence="6" id="KW-0521">NADP</keyword>
<evidence type="ECO:0000256" key="5">
    <source>
        <dbReference type="ARBA" id="ARBA00048200"/>
    </source>
</evidence>
<dbReference type="GO" id="GO:0005829">
    <property type="term" value="C:cytosol"/>
    <property type="evidence" value="ECO:0007669"/>
    <property type="project" value="TreeGrafter"/>
</dbReference>
<comment type="catalytic activity">
    <reaction evidence="5">
        <text>dTDP-beta-L-rhamnose + NADP(+) = dTDP-4-dehydro-beta-L-rhamnose + NADPH + H(+)</text>
        <dbReference type="Rhea" id="RHEA:21796"/>
        <dbReference type="ChEBI" id="CHEBI:15378"/>
        <dbReference type="ChEBI" id="CHEBI:57510"/>
        <dbReference type="ChEBI" id="CHEBI:57783"/>
        <dbReference type="ChEBI" id="CHEBI:58349"/>
        <dbReference type="ChEBI" id="CHEBI:62830"/>
        <dbReference type="EC" id="1.1.1.133"/>
    </reaction>
</comment>
<dbReference type="SUPFAM" id="SSF51735">
    <property type="entry name" value="NAD(P)-binding Rossmann-fold domains"/>
    <property type="match status" value="1"/>
</dbReference>
<dbReference type="InterPro" id="IPR029903">
    <property type="entry name" value="RmlD-like-bd"/>
</dbReference>
<dbReference type="PANTHER" id="PTHR10491:SF4">
    <property type="entry name" value="METHIONINE ADENOSYLTRANSFERASE 2 SUBUNIT BETA"/>
    <property type="match status" value="1"/>
</dbReference>
<sequence length="302" mass="33512">MKKQRILITGSNGLLGQKLVELLIQQPDIETIATAVGENRLPVQEGYQYLQMDITNAQNVDEVIDGIRPDVIIHTAAMTNVDQCELEKEACWKLNVTAVEYLIAACKKYDVFLQHLSTDFIFDGTSGPYCEEDEPNPISFYGWSKYAAEKAVINSGLDWAITRTVLVYGIAHDMSRSNIVLWVKKSLEEGRAIKVVTDQFRTPTLAEDLAIGCFLIAQKRTKGVFHISGKDFLTPHEMALMAAAYFNLDASLISPTDASAFTQPARRPPRTGFDLTKSKQILGYEPRSFTEGIAILAGQMGV</sequence>
<comment type="pathway">
    <text evidence="1 6">Carbohydrate biosynthesis; dTDP-L-rhamnose biosynthesis.</text>
</comment>
<dbReference type="GO" id="GO:0008831">
    <property type="term" value="F:dTDP-4-dehydrorhamnose reductase activity"/>
    <property type="evidence" value="ECO:0007669"/>
    <property type="project" value="UniProtKB-EC"/>
</dbReference>
<dbReference type="EMBL" id="VCEJ01000005">
    <property type="protein sequence ID" value="TLU98747.1"/>
    <property type="molecule type" value="Genomic_DNA"/>
</dbReference>
<protein>
    <recommendedName>
        <fullName evidence="4 6">dTDP-4-dehydrorhamnose reductase</fullName>
        <ecNumber evidence="3 6">1.1.1.133</ecNumber>
    </recommendedName>
</protein>
<dbReference type="OrthoDB" id="9803892at2"/>
<name>A0A5R9KRG1_9BACT</name>